<keyword evidence="3" id="KW-1185">Reference proteome</keyword>
<sequence length="157" mass="17941">MNRFPDHRPADRDGWVMRARRQVQSESALQFQMGDLVIDVLAGRSRGHGEVTQAIELLAQQIGISANTLREYYQVARQWPEAKRCSDVCWTVHSILSHHPDRFKMIKAPPVDPRTGEPRWTCDAANRALGRQTRHAESSKTLGGPAAHFRPRRQRPQ</sequence>
<proteinExistence type="predicted"/>
<gene>
    <name evidence="2" type="ORF">ACH4GP_16840</name>
</gene>
<accession>A0ABW7RDB2</accession>
<name>A0ABW7RDB2_9ACTN</name>
<dbReference type="Proteomes" id="UP001610990">
    <property type="component" value="Unassembled WGS sequence"/>
</dbReference>
<protein>
    <submittedName>
        <fullName evidence="2">DUF6192 family protein</fullName>
    </submittedName>
</protein>
<evidence type="ECO:0000313" key="2">
    <source>
        <dbReference type="EMBL" id="MFH8586056.1"/>
    </source>
</evidence>
<reference evidence="2 3" key="1">
    <citation type="submission" date="2024-10" db="EMBL/GenBank/DDBJ databases">
        <title>The Natural Products Discovery Center: Release of the First 8490 Sequenced Strains for Exploring Actinobacteria Biosynthetic Diversity.</title>
        <authorList>
            <person name="Kalkreuter E."/>
            <person name="Kautsar S.A."/>
            <person name="Yang D."/>
            <person name="Bader C.D."/>
            <person name="Teijaro C.N."/>
            <person name="Fluegel L."/>
            <person name="Davis C.M."/>
            <person name="Simpson J.R."/>
            <person name="Lauterbach L."/>
            <person name="Steele A.D."/>
            <person name="Gui C."/>
            <person name="Meng S."/>
            <person name="Li G."/>
            <person name="Viehrig K."/>
            <person name="Ye F."/>
            <person name="Su P."/>
            <person name="Kiefer A.F."/>
            <person name="Nichols A."/>
            <person name="Cepeda A.J."/>
            <person name="Yan W."/>
            <person name="Fan B."/>
            <person name="Jiang Y."/>
            <person name="Adhikari A."/>
            <person name="Zheng C.-J."/>
            <person name="Schuster L."/>
            <person name="Cowan T.M."/>
            <person name="Smanski M.J."/>
            <person name="Chevrette M.G."/>
            <person name="De Carvalho L.P.S."/>
            <person name="Shen B."/>
        </authorList>
    </citation>
    <scope>NUCLEOTIDE SEQUENCE [LARGE SCALE GENOMIC DNA]</scope>
    <source>
        <strain evidence="2 3">NPDC018013</strain>
    </source>
</reference>
<dbReference type="InterPro" id="IPR045683">
    <property type="entry name" value="DUF6192"/>
</dbReference>
<organism evidence="2 3">
    <name type="scientific">Streptomyces celluloflavus</name>
    <dbReference type="NCBI Taxonomy" id="58344"/>
    <lineage>
        <taxon>Bacteria</taxon>
        <taxon>Bacillati</taxon>
        <taxon>Actinomycetota</taxon>
        <taxon>Actinomycetes</taxon>
        <taxon>Kitasatosporales</taxon>
        <taxon>Streptomycetaceae</taxon>
        <taxon>Streptomyces</taxon>
    </lineage>
</organism>
<feature type="region of interest" description="Disordered" evidence="1">
    <location>
        <begin position="127"/>
        <end position="157"/>
    </location>
</feature>
<dbReference type="EMBL" id="JBIRGH010000009">
    <property type="protein sequence ID" value="MFH8586056.1"/>
    <property type="molecule type" value="Genomic_DNA"/>
</dbReference>
<evidence type="ECO:0000313" key="3">
    <source>
        <dbReference type="Proteomes" id="UP001610990"/>
    </source>
</evidence>
<dbReference type="Pfam" id="PF19691">
    <property type="entry name" value="DUF6192"/>
    <property type="match status" value="1"/>
</dbReference>
<dbReference type="RefSeq" id="WP_397673067.1">
    <property type="nucleotide sequence ID" value="NZ_JBIRGH010000009.1"/>
</dbReference>
<comment type="caution">
    <text evidence="2">The sequence shown here is derived from an EMBL/GenBank/DDBJ whole genome shotgun (WGS) entry which is preliminary data.</text>
</comment>
<evidence type="ECO:0000256" key="1">
    <source>
        <dbReference type="SAM" id="MobiDB-lite"/>
    </source>
</evidence>